<dbReference type="Proteomes" id="UP000271974">
    <property type="component" value="Unassembled WGS sequence"/>
</dbReference>
<keyword evidence="3" id="KW-1185">Reference proteome</keyword>
<evidence type="ECO:0000313" key="3">
    <source>
        <dbReference type="Proteomes" id="UP000271974"/>
    </source>
</evidence>
<name>A0A3S1AXS0_ELYCH</name>
<dbReference type="AlphaFoldDB" id="A0A3S1AXS0"/>
<dbReference type="PANTHER" id="PTHR12517:SF0">
    <property type="entry name" value="INTERMEMBRANE LIPID TRANSFER PROTEIN VPS13B"/>
    <property type="match status" value="1"/>
</dbReference>
<protein>
    <submittedName>
        <fullName evidence="2">Uncharacterized protein</fullName>
    </submittedName>
</protein>
<evidence type="ECO:0000313" key="2">
    <source>
        <dbReference type="EMBL" id="RUS71062.1"/>
    </source>
</evidence>
<organism evidence="2 3">
    <name type="scientific">Elysia chlorotica</name>
    <name type="common">Eastern emerald elysia</name>
    <name type="synonym">Sea slug</name>
    <dbReference type="NCBI Taxonomy" id="188477"/>
    <lineage>
        <taxon>Eukaryota</taxon>
        <taxon>Metazoa</taxon>
        <taxon>Spiralia</taxon>
        <taxon>Lophotrochozoa</taxon>
        <taxon>Mollusca</taxon>
        <taxon>Gastropoda</taxon>
        <taxon>Heterobranchia</taxon>
        <taxon>Euthyneura</taxon>
        <taxon>Panpulmonata</taxon>
        <taxon>Sacoglossa</taxon>
        <taxon>Placobranchoidea</taxon>
        <taxon>Plakobranchidae</taxon>
        <taxon>Elysia</taxon>
    </lineage>
</organism>
<reference evidence="2 3" key="1">
    <citation type="submission" date="2019-01" db="EMBL/GenBank/DDBJ databases">
        <title>A draft genome assembly of the solar-powered sea slug Elysia chlorotica.</title>
        <authorList>
            <person name="Cai H."/>
            <person name="Li Q."/>
            <person name="Fang X."/>
            <person name="Li J."/>
            <person name="Curtis N.E."/>
            <person name="Altenburger A."/>
            <person name="Shibata T."/>
            <person name="Feng M."/>
            <person name="Maeda T."/>
            <person name="Schwartz J.A."/>
            <person name="Shigenobu S."/>
            <person name="Lundholm N."/>
            <person name="Nishiyama T."/>
            <person name="Yang H."/>
            <person name="Hasebe M."/>
            <person name="Li S."/>
            <person name="Pierce S.K."/>
            <person name="Wang J."/>
        </authorList>
    </citation>
    <scope>NUCLEOTIDE SEQUENCE [LARGE SCALE GENOMIC DNA]</scope>
    <source>
        <strain evidence="2">EC2010</strain>
        <tissue evidence="2">Whole organism of an adult</tissue>
    </source>
</reference>
<evidence type="ECO:0000256" key="1">
    <source>
        <dbReference type="SAM" id="MobiDB-lite"/>
    </source>
</evidence>
<comment type="caution">
    <text evidence="2">The sequence shown here is derived from an EMBL/GenBank/DDBJ whole genome shotgun (WGS) entry which is preliminary data.</text>
</comment>
<accession>A0A3S1AXS0</accession>
<dbReference type="InterPro" id="IPR039782">
    <property type="entry name" value="VPS13B"/>
</dbReference>
<dbReference type="STRING" id="188477.A0A3S1AXS0"/>
<proteinExistence type="predicted"/>
<dbReference type="OrthoDB" id="445152at2759"/>
<dbReference type="PANTHER" id="PTHR12517">
    <property type="entry name" value="VACUOLAR PROTEIN SORTING-ASSOCIATED PROTEIN 13B"/>
    <property type="match status" value="1"/>
</dbReference>
<gene>
    <name evidence="2" type="ORF">EGW08_021166</name>
</gene>
<dbReference type="EMBL" id="RQTK01001278">
    <property type="protein sequence ID" value="RUS71062.1"/>
    <property type="molecule type" value="Genomic_DNA"/>
</dbReference>
<feature type="non-terminal residue" evidence="2">
    <location>
        <position position="597"/>
    </location>
</feature>
<sequence>MTSTAADGGKKDSGNHGNGIVGRRRRRNSSTSGAVAAPPARFSEVYKGRTKPGQPSVCVGVFCENFSLHIVDESMLDGHLSTLMAIHLREMFFACFPVAAKPNSVCSETSFALSVGNVQVDNQRFGTGTYDFPVVFLPQSASTDSVSPADSSQRCHFPEGVGILEIHAIMKSKAFFHTRIVTFDDPIWHQSGIDSVDIAFKPFSVYVDDTFIYRVLEEVEAFSPSRLVSAQEVIPSTGSHPGGVSRKVPPAVELNSLVLSRPMRVKHLSIQPIKMLLSVHASVRLFLASDHTPLNLAQFQRDDVFSTTQRLVHALTMHYASAAIFRAGIVVGSLEILGNPTGLVRSIGTGVSDLISLPYSGLTRGPSAFVYGLSRGIGSLVRNVSAGTITSVTNLASSISRNMDRLSLDTGHRQRQEESRRHRPVGLADGLRQGLTGFGISLLGAVAGLADQPMQTWLGTEGGAGSLEERRGSSPSSTASGIVTGVGKGLVGVLTKPIGGAAEFVSQTGQGLLHGTGLGQAHTRLEKARTWTRLDLTDSVFKCVRKALTSLPSTRPVLSMPAVTFDPARRELTVQLLLTPDVLVVVPHEDDAVRDAT</sequence>
<feature type="region of interest" description="Disordered" evidence="1">
    <location>
        <begin position="459"/>
        <end position="480"/>
    </location>
</feature>
<feature type="region of interest" description="Disordered" evidence="1">
    <location>
        <begin position="1"/>
        <end position="36"/>
    </location>
</feature>